<dbReference type="Pfam" id="PF11747">
    <property type="entry name" value="RebB"/>
    <property type="match status" value="1"/>
</dbReference>
<keyword evidence="2" id="KW-1185">Reference proteome</keyword>
<gene>
    <name evidence="1" type="ORF">ACFSRZ_16310</name>
</gene>
<dbReference type="EMBL" id="JBHULH010000012">
    <property type="protein sequence ID" value="MFD2568940.1"/>
    <property type="molecule type" value="Genomic_DNA"/>
</dbReference>
<protein>
    <submittedName>
        <fullName evidence="1">RebB family R body protein</fullName>
    </submittedName>
</protein>
<reference evidence="2" key="1">
    <citation type="journal article" date="2019" name="Int. J. Syst. Evol. Microbiol.">
        <title>The Global Catalogue of Microorganisms (GCM) 10K type strain sequencing project: providing services to taxonomists for standard genome sequencing and annotation.</title>
        <authorList>
            <consortium name="The Broad Institute Genomics Platform"/>
            <consortium name="The Broad Institute Genome Sequencing Center for Infectious Disease"/>
            <person name="Wu L."/>
            <person name="Ma J."/>
        </authorList>
    </citation>
    <scope>NUCLEOTIDE SEQUENCE [LARGE SCALE GENOMIC DNA]</scope>
    <source>
        <strain evidence="2">KCTC 52127</strain>
    </source>
</reference>
<organism evidence="1 2">
    <name type="scientific">Pseudotenacibaculum haliotis</name>
    <dbReference type="NCBI Taxonomy" id="1862138"/>
    <lineage>
        <taxon>Bacteria</taxon>
        <taxon>Pseudomonadati</taxon>
        <taxon>Bacteroidota</taxon>
        <taxon>Flavobacteriia</taxon>
        <taxon>Flavobacteriales</taxon>
        <taxon>Flavobacteriaceae</taxon>
        <taxon>Pseudotenacibaculum</taxon>
    </lineage>
</organism>
<dbReference type="RefSeq" id="WP_379667644.1">
    <property type="nucleotide sequence ID" value="NZ_JBHULH010000012.1"/>
</dbReference>
<evidence type="ECO:0000313" key="1">
    <source>
        <dbReference type="EMBL" id="MFD2568940.1"/>
    </source>
</evidence>
<accession>A0ABW5LVX7</accession>
<sequence length="78" mass="8206">MAFPTAVNDQVTDSVTQANVETLCSAPAMAMGSLFQTSAHSLSLAFENAVTNQQQQNTINDASTTNCIALLLDGKKSK</sequence>
<proteinExistence type="predicted"/>
<comment type="caution">
    <text evidence="1">The sequence shown here is derived from an EMBL/GenBank/DDBJ whole genome shotgun (WGS) entry which is preliminary data.</text>
</comment>
<evidence type="ECO:0000313" key="2">
    <source>
        <dbReference type="Proteomes" id="UP001597508"/>
    </source>
</evidence>
<dbReference type="InterPro" id="IPR021070">
    <property type="entry name" value="Killing_trait_RebB"/>
</dbReference>
<name>A0ABW5LVX7_9FLAO</name>
<dbReference type="Proteomes" id="UP001597508">
    <property type="component" value="Unassembled WGS sequence"/>
</dbReference>